<evidence type="ECO:0000313" key="2">
    <source>
        <dbReference type="EMBL" id="SKA82360.1"/>
    </source>
</evidence>
<dbReference type="EMBL" id="FUYE01000002">
    <property type="protein sequence ID" value="SKA82360.1"/>
    <property type="molecule type" value="Genomic_DNA"/>
</dbReference>
<evidence type="ECO:0000313" key="3">
    <source>
        <dbReference type="Proteomes" id="UP000190774"/>
    </source>
</evidence>
<organism evidence="2 3">
    <name type="scientific">Prosthecobacter debontii</name>
    <dbReference type="NCBI Taxonomy" id="48467"/>
    <lineage>
        <taxon>Bacteria</taxon>
        <taxon>Pseudomonadati</taxon>
        <taxon>Verrucomicrobiota</taxon>
        <taxon>Verrucomicrobiia</taxon>
        <taxon>Verrucomicrobiales</taxon>
        <taxon>Verrucomicrobiaceae</taxon>
        <taxon>Prosthecobacter</taxon>
    </lineage>
</organism>
<reference evidence="3" key="1">
    <citation type="submission" date="2017-02" db="EMBL/GenBank/DDBJ databases">
        <authorList>
            <person name="Varghese N."/>
            <person name="Submissions S."/>
        </authorList>
    </citation>
    <scope>NUCLEOTIDE SEQUENCE [LARGE SCALE GENOMIC DNA]</scope>
    <source>
        <strain evidence="3">ATCC 700200</strain>
    </source>
</reference>
<evidence type="ECO:0000256" key="1">
    <source>
        <dbReference type="SAM" id="Phobius"/>
    </source>
</evidence>
<dbReference type="OrthoDB" id="188443at2"/>
<keyword evidence="1" id="KW-0812">Transmembrane</keyword>
<keyword evidence="3" id="KW-1185">Reference proteome</keyword>
<name>A0A1T4WYC8_9BACT</name>
<dbReference type="RefSeq" id="WP_078812092.1">
    <property type="nucleotide sequence ID" value="NZ_FUYE01000002.1"/>
</dbReference>
<accession>A0A1T4WYC8</accession>
<dbReference type="Proteomes" id="UP000190774">
    <property type="component" value="Unassembled WGS sequence"/>
</dbReference>
<keyword evidence="1" id="KW-1133">Transmembrane helix</keyword>
<dbReference type="AlphaFoldDB" id="A0A1T4WYC8"/>
<gene>
    <name evidence="2" type="ORF">SAMN02745166_00898</name>
</gene>
<keyword evidence="1" id="KW-0472">Membrane</keyword>
<sequence>MSAYTQPILRFGLITPAAFNILLLAGAIAGVMKLTSIRTEKEERYREQTMRLAAMKKLETDIAPKRKTFDDQKAILKADPGQLFTRILDAMLPKYKGIELERSALVFPLDQGRFGRQVLTDASRVKSSFQGGFGPMQEALLQVESLMPQAMLEEMKISRKADLLISQREYLVLDMTHTCWKASEDKK</sequence>
<proteinExistence type="predicted"/>
<feature type="transmembrane region" description="Helical" evidence="1">
    <location>
        <begin position="12"/>
        <end position="32"/>
    </location>
</feature>
<protein>
    <submittedName>
        <fullName evidence="2">Uncharacterized protein</fullName>
    </submittedName>
</protein>
<dbReference type="STRING" id="48467.SAMN02745166_00898"/>